<dbReference type="OrthoDB" id="849973at2"/>
<name>A0A4Y8S820_9SPHI</name>
<comment type="caution">
    <text evidence="2">The sequence shown here is derived from an EMBL/GenBank/DDBJ whole genome shotgun (WGS) entry which is preliminary data.</text>
</comment>
<evidence type="ECO:0008006" key="4">
    <source>
        <dbReference type="Google" id="ProtNLM"/>
    </source>
</evidence>
<dbReference type="PROSITE" id="PS51257">
    <property type="entry name" value="PROKAR_LIPOPROTEIN"/>
    <property type="match status" value="1"/>
</dbReference>
<dbReference type="Proteomes" id="UP000297540">
    <property type="component" value="Unassembled WGS sequence"/>
</dbReference>
<evidence type="ECO:0000313" key="3">
    <source>
        <dbReference type="Proteomes" id="UP000297540"/>
    </source>
</evidence>
<feature type="chain" id="PRO_5021451663" description="DUF3224 domain-containing protein" evidence="1">
    <location>
        <begin position="24"/>
        <end position="179"/>
    </location>
</feature>
<organism evidence="2 3">
    <name type="scientific">Mucilaginibacter psychrotolerans</name>
    <dbReference type="NCBI Taxonomy" id="1524096"/>
    <lineage>
        <taxon>Bacteria</taxon>
        <taxon>Pseudomonadati</taxon>
        <taxon>Bacteroidota</taxon>
        <taxon>Sphingobacteriia</taxon>
        <taxon>Sphingobacteriales</taxon>
        <taxon>Sphingobacteriaceae</taxon>
        <taxon>Mucilaginibacter</taxon>
    </lineage>
</organism>
<reference evidence="2 3" key="1">
    <citation type="journal article" date="2017" name="Int. J. Syst. Evol. Microbiol.">
        <title>Mucilaginibacterpsychrotolerans sp. nov., isolated from peatlands.</title>
        <authorList>
            <person name="Deng Y."/>
            <person name="Shen L."/>
            <person name="Xu B."/>
            <person name="Liu Y."/>
            <person name="Gu Z."/>
            <person name="Liu H."/>
            <person name="Zhou Y."/>
        </authorList>
    </citation>
    <scope>NUCLEOTIDE SEQUENCE [LARGE SCALE GENOMIC DNA]</scope>
    <source>
        <strain evidence="2 3">NH7-4</strain>
    </source>
</reference>
<protein>
    <recommendedName>
        <fullName evidence="4">DUF3224 domain-containing protein</fullName>
    </recommendedName>
</protein>
<gene>
    <name evidence="2" type="ORF">E2R66_19710</name>
</gene>
<sequence length="179" mass="19144">MKKQTLILITLAALFTQSCKLDAPDIATSGSGGTKSDSYMPLTSGSYWTYNNVITGTAPDTLTIRVTGETSTVNGKLYHNITSTSKAHGSTAGLYYYGNHIAVLRANTIVNGLTLDFQFLNDTTAVGHTWTAKPTDSGLINGIPGRLTGKVIEKGVSKTIGGHTFTDVINTQIDLEYDY</sequence>
<evidence type="ECO:0000256" key="1">
    <source>
        <dbReference type="SAM" id="SignalP"/>
    </source>
</evidence>
<proteinExistence type="predicted"/>
<dbReference type="EMBL" id="SOZE01000023">
    <property type="protein sequence ID" value="TFF35193.1"/>
    <property type="molecule type" value="Genomic_DNA"/>
</dbReference>
<keyword evidence="3" id="KW-1185">Reference proteome</keyword>
<dbReference type="AlphaFoldDB" id="A0A4Y8S820"/>
<dbReference type="RefSeq" id="WP_133233757.1">
    <property type="nucleotide sequence ID" value="NZ_SOZE01000023.1"/>
</dbReference>
<feature type="signal peptide" evidence="1">
    <location>
        <begin position="1"/>
        <end position="23"/>
    </location>
</feature>
<keyword evidence="1" id="KW-0732">Signal</keyword>
<evidence type="ECO:0000313" key="2">
    <source>
        <dbReference type="EMBL" id="TFF35193.1"/>
    </source>
</evidence>
<accession>A0A4Y8S820</accession>